<comment type="similarity">
    <text evidence="1">Belongs to the short-chain dehydrogenases/reductases (SDR) family.</text>
</comment>
<dbReference type="Pfam" id="PF13561">
    <property type="entry name" value="adh_short_C2"/>
    <property type="match status" value="1"/>
</dbReference>
<accession>A0A3N1CWE2</accession>
<dbReference type="InterPro" id="IPR036291">
    <property type="entry name" value="NAD(P)-bd_dom_sf"/>
</dbReference>
<dbReference type="InterPro" id="IPR002347">
    <property type="entry name" value="SDR_fam"/>
</dbReference>
<dbReference type="GO" id="GO:0048038">
    <property type="term" value="F:quinone binding"/>
    <property type="evidence" value="ECO:0007669"/>
    <property type="project" value="TreeGrafter"/>
</dbReference>
<protein>
    <submittedName>
        <fullName evidence="3">Gluconate 5-dehydrogenase</fullName>
    </submittedName>
</protein>
<dbReference type="PANTHER" id="PTHR42760:SF133">
    <property type="entry name" value="3-OXOACYL-[ACYL-CARRIER-PROTEIN] REDUCTASE"/>
    <property type="match status" value="1"/>
</dbReference>
<dbReference type="PRINTS" id="PR00081">
    <property type="entry name" value="GDHRDH"/>
</dbReference>
<gene>
    <name evidence="3" type="ORF">EDD29_3152</name>
</gene>
<dbReference type="GO" id="GO:0016616">
    <property type="term" value="F:oxidoreductase activity, acting on the CH-OH group of donors, NAD or NADP as acceptor"/>
    <property type="evidence" value="ECO:0007669"/>
    <property type="project" value="TreeGrafter"/>
</dbReference>
<dbReference type="EMBL" id="RJKE01000001">
    <property type="protein sequence ID" value="ROO85606.1"/>
    <property type="molecule type" value="Genomic_DNA"/>
</dbReference>
<name>A0A3N1CWE2_9ACTN</name>
<dbReference type="Gene3D" id="3.40.50.720">
    <property type="entry name" value="NAD(P)-binding Rossmann-like Domain"/>
    <property type="match status" value="1"/>
</dbReference>
<dbReference type="RefSeq" id="WP_123665093.1">
    <property type="nucleotide sequence ID" value="NZ_RJKE01000001.1"/>
</dbReference>
<sequence length="268" mass="28065">MVTGTDLFDLSGKVALVVGAAAGGLGERAAKALAAAGAIVAVADLADRRDALTTTARATWTGGHQAVENQASAHRVDVTDERSVAALFENVVAAHGRLDIVVNAAGVMLRKAYDETTLEEFERVVRVNLTGTWLVGREAGKTLTRQGGGGRIVNLTTVYAERVGPLPESAYYSSKAGVVNVTRALAGELGPHGITVNCLAPGVFYPTEMTAPLGAQPDRLRWFGERTMLGRLGDPETDFAGPLLLLASPASAYMTGQVVYVDGGWSAW</sequence>
<dbReference type="GO" id="GO:0006633">
    <property type="term" value="P:fatty acid biosynthetic process"/>
    <property type="evidence" value="ECO:0007669"/>
    <property type="project" value="TreeGrafter"/>
</dbReference>
<dbReference type="AlphaFoldDB" id="A0A3N1CWE2"/>
<comment type="caution">
    <text evidence="3">The sequence shown here is derived from an EMBL/GenBank/DDBJ whole genome shotgun (WGS) entry which is preliminary data.</text>
</comment>
<dbReference type="OrthoDB" id="286404at2"/>
<dbReference type="Proteomes" id="UP000272400">
    <property type="component" value="Unassembled WGS sequence"/>
</dbReference>
<dbReference type="FunFam" id="3.40.50.720:FF:000084">
    <property type="entry name" value="Short-chain dehydrogenase reductase"/>
    <property type="match status" value="1"/>
</dbReference>
<dbReference type="PRINTS" id="PR00080">
    <property type="entry name" value="SDRFAMILY"/>
</dbReference>
<dbReference type="SUPFAM" id="SSF51735">
    <property type="entry name" value="NAD(P)-binding Rossmann-fold domains"/>
    <property type="match status" value="1"/>
</dbReference>
<evidence type="ECO:0000256" key="2">
    <source>
        <dbReference type="ARBA" id="ARBA00023002"/>
    </source>
</evidence>
<evidence type="ECO:0000313" key="4">
    <source>
        <dbReference type="Proteomes" id="UP000272400"/>
    </source>
</evidence>
<dbReference type="PANTHER" id="PTHR42760">
    <property type="entry name" value="SHORT-CHAIN DEHYDROGENASES/REDUCTASES FAMILY MEMBER"/>
    <property type="match status" value="1"/>
</dbReference>
<evidence type="ECO:0000256" key="1">
    <source>
        <dbReference type="ARBA" id="ARBA00006484"/>
    </source>
</evidence>
<reference evidence="3 4" key="1">
    <citation type="submission" date="2018-11" db="EMBL/GenBank/DDBJ databases">
        <title>Sequencing the genomes of 1000 actinobacteria strains.</title>
        <authorList>
            <person name="Klenk H.-P."/>
        </authorList>
    </citation>
    <scope>NUCLEOTIDE SEQUENCE [LARGE SCALE GENOMIC DNA]</scope>
    <source>
        <strain evidence="3 4">DSM 44254</strain>
    </source>
</reference>
<evidence type="ECO:0000313" key="3">
    <source>
        <dbReference type="EMBL" id="ROO85606.1"/>
    </source>
</evidence>
<keyword evidence="4" id="KW-1185">Reference proteome</keyword>
<organism evidence="3 4">
    <name type="scientific">Actinocorallia herbida</name>
    <dbReference type="NCBI Taxonomy" id="58109"/>
    <lineage>
        <taxon>Bacteria</taxon>
        <taxon>Bacillati</taxon>
        <taxon>Actinomycetota</taxon>
        <taxon>Actinomycetes</taxon>
        <taxon>Streptosporangiales</taxon>
        <taxon>Thermomonosporaceae</taxon>
        <taxon>Actinocorallia</taxon>
    </lineage>
</organism>
<keyword evidence="2" id="KW-0560">Oxidoreductase</keyword>
<proteinExistence type="inferred from homology"/>